<keyword evidence="1" id="KW-1133">Transmembrane helix</keyword>
<sequence length="134" mass="14714">MAADKKTSANRRYVIHFGIAMLAYMLVLFGSIAAINNGELSGWSAGLASLTPLVPAFYALRAFIVRIREMDEYQRRVATEAILWAAGIVGFASFGYGFLAGAVEVPEISLIWVLPALAGTFGLAQCYVYWRENR</sequence>
<reference evidence="2" key="2">
    <citation type="submission" date="2023-01" db="EMBL/GenBank/DDBJ databases">
        <authorList>
            <person name="Sun Q."/>
            <person name="Evtushenko L."/>
        </authorList>
    </citation>
    <scope>NUCLEOTIDE SEQUENCE</scope>
    <source>
        <strain evidence="2">VKM B-1513</strain>
    </source>
</reference>
<dbReference type="RefSeq" id="WP_271185161.1">
    <property type="nucleotide sequence ID" value="NZ_BSFE01000001.1"/>
</dbReference>
<organism evidence="2 3">
    <name type="scientific">Maricaulis virginensis</name>
    <dbReference type="NCBI Taxonomy" id="144022"/>
    <lineage>
        <taxon>Bacteria</taxon>
        <taxon>Pseudomonadati</taxon>
        <taxon>Pseudomonadota</taxon>
        <taxon>Alphaproteobacteria</taxon>
        <taxon>Maricaulales</taxon>
        <taxon>Maricaulaceae</taxon>
        <taxon>Maricaulis</taxon>
    </lineage>
</organism>
<reference evidence="2" key="1">
    <citation type="journal article" date="2014" name="Int. J. Syst. Evol. Microbiol.">
        <title>Complete genome sequence of Corynebacterium casei LMG S-19264T (=DSM 44701T), isolated from a smear-ripened cheese.</title>
        <authorList>
            <consortium name="US DOE Joint Genome Institute (JGI-PGF)"/>
            <person name="Walter F."/>
            <person name="Albersmeier A."/>
            <person name="Kalinowski J."/>
            <person name="Ruckert C."/>
        </authorList>
    </citation>
    <scope>NUCLEOTIDE SEQUENCE</scope>
    <source>
        <strain evidence="2">VKM B-1513</strain>
    </source>
</reference>
<keyword evidence="3" id="KW-1185">Reference proteome</keyword>
<evidence type="ECO:0000313" key="2">
    <source>
        <dbReference type="EMBL" id="GLK50763.1"/>
    </source>
</evidence>
<feature type="transmembrane region" description="Helical" evidence="1">
    <location>
        <begin position="12"/>
        <end position="35"/>
    </location>
</feature>
<evidence type="ECO:0000256" key="1">
    <source>
        <dbReference type="SAM" id="Phobius"/>
    </source>
</evidence>
<dbReference type="EMBL" id="BSFE01000001">
    <property type="protein sequence ID" value="GLK50763.1"/>
    <property type="molecule type" value="Genomic_DNA"/>
</dbReference>
<name>A0A9W6IIC7_9PROT</name>
<keyword evidence="1" id="KW-0812">Transmembrane</keyword>
<dbReference type="Proteomes" id="UP001143486">
    <property type="component" value="Unassembled WGS sequence"/>
</dbReference>
<feature type="transmembrane region" description="Helical" evidence="1">
    <location>
        <begin position="81"/>
        <end position="103"/>
    </location>
</feature>
<accession>A0A9W6IIC7</accession>
<gene>
    <name evidence="2" type="ORF">GCM10017621_02710</name>
</gene>
<feature type="transmembrane region" description="Helical" evidence="1">
    <location>
        <begin position="41"/>
        <end position="60"/>
    </location>
</feature>
<comment type="caution">
    <text evidence="2">The sequence shown here is derived from an EMBL/GenBank/DDBJ whole genome shotgun (WGS) entry which is preliminary data.</text>
</comment>
<keyword evidence="1" id="KW-0472">Membrane</keyword>
<protein>
    <submittedName>
        <fullName evidence="2">Uncharacterized protein</fullName>
    </submittedName>
</protein>
<feature type="transmembrane region" description="Helical" evidence="1">
    <location>
        <begin position="109"/>
        <end position="130"/>
    </location>
</feature>
<dbReference type="AlphaFoldDB" id="A0A9W6IIC7"/>
<evidence type="ECO:0000313" key="3">
    <source>
        <dbReference type="Proteomes" id="UP001143486"/>
    </source>
</evidence>
<proteinExistence type="predicted"/>